<organism evidence="1 2">
    <name type="scientific">Brachionus plicatilis</name>
    <name type="common">Marine rotifer</name>
    <name type="synonym">Brachionus muelleri</name>
    <dbReference type="NCBI Taxonomy" id="10195"/>
    <lineage>
        <taxon>Eukaryota</taxon>
        <taxon>Metazoa</taxon>
        <taxon>Spiralia</taxon>
        <taxon>Gnathifera</taxon>
        <taxon>Rotifera</taxon>
        <taxon>Eurotatoria</taxon>
        <taxon>Monogononta</taxon>
        <taxon>Pseudotrocha</taxon>
        <taxon>Ploima</taxon>
        <taxon>Brachionidae</taxon>
        <taxon>Brachionus</taxon>
    </lineage>
</organism>
<reference evidence="1 2" key="1">
    <citation type="journal article" date="2018" name="Sci. Rep.">
        <title>Genomic signatures of local adaptation to the degree of environmental predictability in rotifers.</title>
        <authorList>
            <person name="Franch-Gras L."/>
            <person name="Hahn C."/>
            <person name="Garcia-Roger E.M."/>
            <person name="Carmona M.J."/>
            <person name="Serra M."/>
            <person name="Gomez A."/>
        </authorList>
    </citation>
    <scope>NUCLEOTIDE SEQUENCE [LARGE SCALE GENOMIC DNA]</scope>
    <source>
        <strain evidence="1">HYR1</strain>
    </source>
</reference>
<evidence type="ECO:0008006" key="3">
    <source>
        <dbReference type="Google" id="ProtNLM"/>
    </source>
</evidence>
<name>A0A3M7R194_BRAPC</name>
<evidence type="ECO:0000313" key="2">
    <source>
        <dbReference type="Proteomes" id="UP000276133"/>
    </source>
</evidence>
<dbReference type="Proteomes" id="UP000276133">
    <property type="component" value="Unassembled WGS sequence"/>
</dbReference>
<accession>A0A3M7R194</accession>
<dbReference type="EMBL" id="REGN01004471">
    <property type="protein sequence ID" value="RNA17357.1"/>
    <property type="molecule type" value="Genomic_DNA"/>
</dbReference>
<dbReference type="AlphaFoldDB" id="A0A3M7R194"/>
<sequence length="296" mass="35292">MNQLMVNECYLDNIDKYKYITVIDNDETIIPRADTLRAIQENLVSSNPASGELVNFSKCNSGKIDMINYLKSLKSKFDLKSPTSFYFKQGFYIKQRIADKIMKNLNNFLVHDLTKLNQTKFGFEILVKNSTVQTNDFQFDYKFKIESRFDYEYAKKLVLIYHTIIKPFLKKNGKILQKFSQHVDRLFMISGKVNNFAWGKSIHDTRRTFDMTVHHALEFFDRGKSVLYNDRFYLDEAHAKYYTLDYDYGHLSHFRSRIHFKFEPMPINYLHVDLNYFNCYFKPILRKLSANETERC</sequence>
<protein>
    <recommendedName>
        <fullName evidence="3">Glycosyltransferase family 92 protein</fullName>
    </recommendedName>
</protein>
<keyword evidence="2" id="KW-1185">Reference proteome</keyword>
<evidence type="ECO:0000313" key="1">
    <source>
        <dbReference type="EMBL" id="RNA17357.1"/>
    </source>
</evidence>
<gene>
    <name evidence="1" type="ORF">BpHYR1_038367</name>
</gene>
<comment type="caution">
    <text evidence="1">The sequence shown here is derived from an EMBL/GenBank/DDBJ whole genome shotgun (WGS) entry which is preliminary data.</text>
</comment>
<proteinExistence type="predicted"/>